<protein>
    <submittedName>
        <fullName evidence="1">Uncharacterized protein</fullName>
    </submittedName>
</protein>
<evidence type="ECO:0000313" key="1">
    <source>
        <dbReference type="EMBL" id="KAJ7209113.1"/>
    </source>
</evidence>
<gene>
    <name evidence="1" type="ORF">GGX14DRAFT_395232</name>
</gene>
<dbReference type="Proteomes" id="UP001219525">
    <property type="component" value="Unassembled WGS sequence"/>
</dbReference>
<accession>A0AAD6VCM7</accession>
<dbReference type="EMBL" id="JARJCW010000031">
    <property type="protein sequence ID" value="KAJ7209113.1"/>
    <property type="molecule type" value="Genomic_DNA"/>
</dbReference>
<reference evidence="1" key="1">
    <citation type="submission" date="2023-03" db="EMBL/GenBank/DDBJ databases">
        <title>Massive genome expansion in bonnet fungi (Mycena s.s.) driven by repeated elements and novel gene families across ecological guilds.</title>
        <authorList>
            <consortium name="Lawrence Berkeley National Laboratory"/>
            <person name="Harder C.B."/>
            <person name="Miyauchi S."/>
            <person name="Viragh M."/>
            <person name="Kuo A."/>
            <person name="Thoen E."/>
            <person name="Andreopoulos B."/>
            <person name="Lu D."/>
            <person name="Skrede I."/>
            <person name="Drula E."/>
            <person name="Henrissat B."/>
            <person name="Morin E."/>
            <person name="Kohler A."/>
            <person name="Barry K."/>
            <person name="LaButti K."/>
            <person name="Morin E."/>
            <person name="Salamov A."/>
            <person name="Lipzen A."/>
            <person name="Mereny Z."/>
            <person name="Hegedus B."/>
            <person name="Baldrian P."/>
            <person name="Stursova M."/>
            <person name="Weitz H."/>
            <person name="Taylor A."/>
            <person name="Grigoriev I.V."/>
            <person name="Nagy L.G."/>
            <person name="Martin F."/>
            <person name="Kauserud H."/>
        </authorList>
    </citation>
    <scope>NUCLEOTIDE SEQUENCE</scope>
    <source>
        <strain evidence="1">9144</strain>
    </source>
</reference>
<sequence>MSGNPLLCATEEGSVNIPSAKLIIAHVIKIYNAETESPFGQTPFNLEYEKFAARVNGIRDEIMCSRAQRPATGTRSPMMMLLHHAAEPDTMIVWPQTVPLPFDIQSTPPFHGISPLNWFYAHCCGPDRAFRHSMVAVVLEDPRSKVLTSMRHLGWDAVKRGQLGKLCMVQNGAWVEIYSYGPIHAFSTSAGIFIQGWHSCPEWPTRLIVPRGVSTRASVVFTAASLAYGSNRGTLNQSGETLRGHAKLCAALAQYGAAPSPRRSQLIPGLDTFTGRGPRGNAADKFYIGCVACDKFYIKNAHSILGTCIPFHWLHCQR</sequence>
<name>A0AAD6VCM7_9AGAR</name>
<dbReference type="AlphaFoldDB" id="A0AAD6VCM7"/>
<organism evidence="1 2">
    <name type="scientific">Mycena pura</name>
    <dbReference type="NCBI Taxonomy" id="153505"/>
    <lineage>
        <taxon>Eukaryota</taxon>
        <taxon>Fungi</taxon>
        <taxon>Dikarya</taxon>
        <taxon>Basidiomycota</taxon>
        <taxon>Agaricomycotina</taxon>
        <taxon>Agaricomycetes</taxon>
        <taxon>Agaricomycetidae</taxon>
        <taxon>Agaricales</taxon>
        <taxon>Marasmiineae</taxon>
        <taxon>Mycenaceae</taxon>
        <taxon>Mycena</taxon>
    </lineage>
</organism>
<proteinExistence type="predicted"/>
<evidence type="ECO:0000313" key="2">
    <source>
        <dbReference type="Proteomes" id="UP001219525"/>
    </source>
</evidence>
<comment type="caution">
    <text evidence="1">The sequence shown here is derived from an EMBL/GenBank/DDBJ whole genome shotgun (WGS) entry which is preliminary data.</text>
</comment>
<keyword evidence="2" id="KW-1185">Reference proteome</keyword>